<keyword evidence="3" id="KW-1185">Reference proteome</keyword>
<dbReference type="RefSeq" id="WP_285741300.1">
    <property type="nucleotide sequence ID" value="NZ_CP127162.1"/>
</dbReference>
<dbReference type="InterPro" id="IPR050491">
    <property type="entry name" value="AmpC-like"/>
</dbReference>
<dbReference type="InterPro" id="IPR001466">
    <property type="entry name" value="Beta-lactam-related"/>
</dbReference>
<organism evidence="2 3">
    <name type="scientific">Paenibacillus polygoni</name>
    <dbReference type="NCBI Taxonomy" id="3050112"/>
    <lineage>
        <taxon>Bacteria</taxon>
        <taxon>Bacillati</taxon>
        <taxon>Bacillota</taxon>
        <taxon>Bacilli</taxon>
        <taxon>Bacillales</taxon>
        <taxon>Paenibacillaceae</taxon>
        <taxon>Paenibacillus</taxon>
    </lineage>
</organism>
<keyword evidence="2" id="KW-0378">Hydrolase</keyword>
<dbReference type="Pfam" id="PF00144">
    <property type="entry name" value="Beta-lactamase"/>
    <property type="match status" value="1"/>
</dbReference>
<dbReference type="PANTHER" id="PTHR46825">
    <property type="entry name" value="D-ALANYL-D-ALANINE-CARBOXYPEPTIDASE/ENDOPEPTIDASE AMPH"/>
    <property type="match status" value="1"/>
</dbReference>
<protein>
    <submittedName>
        <fullName evidence="2">Serine hydrolase domain-containing protein</fullName>
        <ecNumber evidence="2">3.1.1.103</ecNumber>
    </submittedName>
</protein>
<proteinExistence type="predicted"/>
<dbReference type="EMBL" id="CP127162">
    <property type="protein sequence ID" value="WIV17182.1"/>
    <property type="molecule type" value="Genomic_DNA"/>
</dbReference>
<dbReference type="Proteomes" id="UP001236415">
    <property type="component" value="Chromosome"/>
</dbReference>
<evidence type="ECO:0000313" key="2">
    <source>
        <dbReference type="EMBL" id="WIV17182.1"/>
    </source>
</evidence>
<reference evidence="2 3" key="1">
    <citation type="submission" date="2023-06" db="EMBL/GenBank/DDBJ databases">
        <title>Paenibacillus polygonum sp. nov., an endophytic bacterium, isolated from Polygonum lapathifolium L. in Nanji Wetland National Nature Reserve, South of Poyang Lake, Jiangxi Province, China.</title>
        <authorList>
            <person name="Yu Z."/>
        </authorList>
    </citation>
    <scope>NUCLEOTIDE SEQUENCE [LARGE SCALE GENOMIC DNA]</scope>
    <source>
        <strain evidence="2 3">C31</strain>
    </source>
</reference>
<dbReference type="Gene3D" id="3.40.710.10">
    <property type="entry name" value="DD-peptidase/beta-lactamase superfamily"/>
    <property type="match status" value="1"/>
</dbReference>
<dbReference type="EC" id="3.1.1.103" evidence="2"/>
<gene>
    <name evidence="2" type="ORF">QPK24_12030</name>
</gene>
<dbReference type="PANTHER" id="PTHR46825:SF9">
    <property type="entry name" value="BETA-LACTAMASE-RELATED DOMAIN-CONTAINING PROTEIN"/>
    <property type="match status" value="1"/>
</dbReference>
<evidence type="ECO:0000313" key="3">
    <source>
        <dbReference type="Proteomes" id="UP001236415"/>
    </source>
</evidence>
<dbReference type="GO" id="GO:0016787">
    <property type="term" value="F:hydrolase activity"/>
    <property type="evidence" value="ECO:0007669"/>
    <property type="project" value="UniProtKB-KW"/>
</dbReference>
<sequence length="367" mass="40993">MKNIHNLVSDYTKDKKHVQLVIGMIREGDVEYYSFCNSKKKNTIPPEHRLFEIGSITKVFTSILLLEMEREKLLSSDDIVGKYVPNANNDYLNKITLKNLATHTSGLPVLATNHILSKNRSNPYLTYTEEDLTAFLSTADFTENIGSFGYSNIGAAILGNILCKVSGHTYDELLKKYITSPLKMNETAVMLDSEQNGRFLNGHASSGKRVPHWDDLSIHEGAGGIKSSVSDLSLFVQANLNGDNLVASTLQKSHLPISIGNSNRYFGWAEDKLLDQGILWHNGATAGFNSYLAFSKEHRAGVVLLSNYSFFSNSLIDYYISQLMKWITKKEPSQGTMIDSTGKKILEAIISSKTHENDREFHSIGKR</sequence>
<name>A0ABY8WWB3_9BACL</name>
<evidence type="ECO:0000259" key="1">
    <source>
        <dbReference type="Pfam" id="PF00144"/>
    </source>
</evidence>
<feature type="domain" description="Beta-lactamase-related" evidence="1">
    <location>
        <begin position="6"/>
        <end position="309"/>
    </location>
</feature>
<accession>A0ABY8WWB3</accession>
<dbReference type="SUPFAM" id="SSF56601">
    <property type="entry name" value="beta-lactamase/transpeptidase-like"/>
    <property type="match status" value="1"/>
</dbReference>
<dbReference type="InterPro" id="IPR012338">
    <property type="entry name" value="Beta-lactam/transpept-like"/>
</dbReference>